<dbReference type="InterPro" id="IPR050411">
    <property type="entry name" value="AlphaKG_dependent_hydroxylases"/>
</dbReference>
<accession>A0A8B7NRH4</accession>
<proteinExistence type="inferred from homology"/>
<evidence type="ECO:0000313" key="20">
    <source>
        <dbReference type="RefSeq" id="XP_018016344.1"/>
    </source>
</evidence>
<dbReference type="PANTHER" id="PTHR10696:SF51">
    <property type="entry name" value="TRIMETHYLLYSINE DIOXYGENASE, MITOCHONDRIAL"/>
    <property type="match status" value="1"/>
</dbReference>
<comment type="function">
    <text evidence="15">Converts trimethyllysine (TML) into hydroxytrimethyllysine (HTML).</text>
</comment>
<dbReference type="PANTHER" id="PTHR10696">
    <property type="entry name" value="GAMMA-BUTYROBETAINE HYDROXYLASE-RELATED"/>
    <property type="match status" value="1"/>
</dbReference>
<dbReference type="OrthoDB" id="408743at2759"/>
<dbReference type="NCBIfam" id="TIGR02410">
    <property type="entry name" value="carnitine_TMLD"/>
    <property type="match status" value="1"/>
</dbReference>
<dbReference type="GeneID" id="108673074"/>
<dbReference type="EC" id="1.14.11.8" evidence="5"/>
<dbReference type="GO" id="GO:0005739">
    <property type="term" value="C:mitochondrion"/>
    <property type="evidence" value="ECO:0007669"/>
    <property type="project" value="TreeGrafter"/>
</dbReference>
<comment type="cofactor">
    <cofactor evidence="2">
        <name>L-ascorbate</name>
        <dbReference type="ChEBI" id="CHEBI:38290"/>
    </cofactor>
</comment>
<evidence type="ECO:0000256" key="15">
    <source>
        <dbReference type="ARBA" id="ARBA00046008"/>
    </source>
</evidence>
<keyword evidence="7" id="KW-0479">Metal-binding</keyword>
<evidence type="ECO:0000256" key="2">
    <source>
        <dbReference type="ARBA" id="ARBA00001961"/>
    </source>
</evidence>
<dbReference type="FunFam" id="3.30.2020.30:FF:000002">
    <property type="entry name" value="Putative gamma-butyrobetaine dioxygenase"/>
    <property type="match status" value="1"/>
</dbReference>
<evidence type="ECO:0000256" key="4">
    <source>
        <dbReference type="ARBA" id="ARBA00008654"/>
    </source>
</evidence>
<dbReference type="AlphaFoldDB" id="A0A8B7NRH4"/>
<dbReference type="GO" id="GO:0045329">
    <property type="term" value="P:carnitine biosynthetic process"/>
    <property type="evidence" value="ECO:0007669"/>
    <property type="project" value="UniProtKB-UniPathway"/>
</dbReference>
<evidence type="ECO:0000256" key="8">
    <source>
        <dbReference type="ARBA" id="ARBA00022873"/>
    </source>
</evidence>
<gene>
    <name evidence="20" type="primary">LOC108673074</name>
</gene>
<dbReference type="Gene3D" id="3.30.2020.30">
    <property type="match status" value="1"/>
</dbReference>
<reference evidence="20" key="1">
    <citation type="submission" date="2025-08" db="UniProtKB">
        <authorList>
            <consortium name="RefSeq"/>
        </authorList>
    </citation>
    <scope>IDENTIFICATION</scope>
    <source>
        <tissue evidence="20">Whole organism</tissue>
    </source>
</reference>
<dbReference type="InterPro" id="IPR012776">
    <property type="entry name" value="Trimethyllysine_dOase"/>
</dbReference>
<dbReference type="CDD" id="cd00250">
    <property type="entry name" value="CAS_like"/>
    <property type="match status" value="1"/>
</dbReference>
<evidence type="ECO:0000256" key="1">
    <source>
        <dbReference type="ARBA" id="ARBA00001954"/>
    </source>
</evidence>
<sequence>MLIAAIEKCAAILPCVISRKVALPTISWSLTSRNYFNCPPTMSSLHANNQCFPPASFFYYGSLRKFSSSLESQSVGITPVVASVHDHGSRIEVRAKNWPNSLHIPHVWLRDHCRCAQCYDPKTFQCNFDVATMPLNIRPSKIALLQDELHLTWPDGHESRYTLQFLWHHSHGGHTSHARDTRVAWSAKTFPPLHQISVPESTISGPGLRKVFTLLEQYGVALITEVSPDLDSTIAVSNHIGPTLKTFYGDTWVVRANGERADAAYTRVALGAHTDGTYFTQAPRVQVFHMVEAAPEGGETLLVDGLRVAQVMQTKHPDAYDFFSTHAIPGQYIGDGQQQYALLKTFIHHPVTGAFQQFRYNLYDRAPLSTLSVGAVEQYYRHLQTLASVVTDQDAGVWLKLQPGSVLFVDNWRVLHGRAAFSGPRCFLGCYISNDDYISTLRTVMQLNVMK</sequence>
<dbReference type="InterPro" id="IPR010376">
    <property type="entry name" value="GBBH-like_N"/>
</dbReference>
<dbReference type="OMA" id="EKVCIQP"/>
<comment type="pathway">
    <text evidence="3">Amine and polyamine biosynthesis; carnitine biosynthesis.</text>
</comment>
<dbReference type="KEGG" id="hazt:108673074"/>
<name>A0A8B7NRH4_HYAAZ</name>
<evidence type="ECO:0000256" key="11">
    <source>
        <dbReference type="ARBA" id="ARBA00023004"/>
    </source>
</evidence>
<feature type="domain" description="Gamma-butyrobetaine hydroxylase-like N-terminal" evidence="18">
    <location>
        <begin position="101"/>
        <end position="166"/>
    </location>
</feature>
<evidence type="ECO:0000256" key="10">
    <source>
        <dbReference type="ARBA" id="ARBA00023002"/>
    </source>
</evidence>
<dbReference type="Gene3D" id="3.60.130.10">
    <property type="entry name" value="Clavaminate synthase-like"/>
    <property type="match status" value="1"/>
</dbReference>
<evidence type="ECO:0000256" key="6">
    <source>
        <dbReference type="ARBA" id="ARBA00016835"/>
    </source>
</evidence>
<organism evidence="19 20">
    <name type="scientific">Hyalella azteca</name>
    <name type="common">Amphipod</name>
    <dbReference type="NCBI Taxonomy" id="294128"/>
    <lineage>
        <taxon>Eukaryota</taxon>
        <taxon>Metazoa</taxon>
        <taxon>Ecdysozoa</taxon>
        <taxon>Arthropoda</taxon>
        <taxon>Crustacea</taxon>
        <taxon>Multicrustacea</taxon>
        <taxon>Malacostraca</taxon>
        <taxon>Eumalacostraca</taxon>
        <taxon>Peracarida</taxon>
        <taxon>Amphipoda</taxon>
        <taxon>Senticaudata</taxon>
        <taxon>Talitrida</taxon>
        <taxon>Talitroidea</taxon>
        <taxon>Hyalellidae</taxon>
        <taxon>Hyalella</taxon>
    </lineage>
</organism>
<keyword evidence="10" id="KW-0560">Oxidoreductase</keyword>
<dbReference type="Pfam" id="PF06155">
    <property type="entry name" value="GBBH-like_N"/>
    <property type="match status" value="1"/>
</dbReference>
<dbReference type="UniPathway" id="UPA00118"/>
<evidence type="ECO:0000256" key="5">
    <source>
        <dbReference type="ARBA" id="ARBA00012267"/>
    </source>
</evidence>
<dbReference type="GO" id="GO:0050353">
    <property type="term" value="F:trimethyllysine dioxygenase activity"/>
    <property type="evidence" value="ECO:0007669"/>
    <property type="project" value="UniProtKB-EC"/>
</dbReference>
<feature type="domain" description="TauD/TfdA-like" evidence="17">
    <location>
        <begin position="207"/>
        <end position="431"/>
    </location>
</feature>
<comment type="similarity">
    <text evidence="4">Belongs to the gamma-BBH/TMLD family.</text>
</comment>
<comment type="catalytic activity">
    <reaction evidence="16">
        <text>N(6),N(6),N(6)-trimethyl-L-lysine + 2-oxoglutarate + O2 = (3S)-3-hydroxy-N(6),N(6),N(6)-trimethyl-L-lysine + succinate + CO2</text>
        <dbReference type="Rhea" id="RHEA:14181"/>
        <dbReference type="ChEBI" id="CHEBI:15379"/>
        <dbReference type="ChEBI" id="CHEBI:16526"/>
        <dbReference type="ChEBI" id="CHEBI:16810"/>
        <dbReference type="ChEBI" id="CHEBI:30031"/>
        <dbReference type="ChEBI" id="CHEBI:58100"/>
        <dbReference type="ChEBI" id="CHEBI:141499"/>
        <dbReference type="EC" id="1.14.11.8"/>
    </reaction>
</comment>
<evidence type="ECO:0000259" key="17">
    <source>
        <dbReference type="Pfam" id="PF02668"/>
    </source>
</evidence>
<keyword evidence="11" id="KW-0408">Iron</keyword>
<dbReference type="GO" id="GO:0005506">
    <property type="term" value="F:iron ion binding"/>
    <property type="evidence" value="ECO:0007669"/>
    <property type="project" value="InterPro"/>
</dbReference>
<keyword evidence="9 20" id="KW-0223">Dioxygenase</keyword>
<evidence type="ECO:0000256" key="16">
    <source>
        <dbReference type="ARBA" id="ARBA00049334"/>
    </source>
</evidence>
<evidence type="ECO:0000256" key="7">
    <source>
        <dbReference type="ARBA" id="ARBA00022723"/>
    </source>
</evidence>
<keyword evidence="8" id="KW-0124">Carnitine biosynthesis</keyword>
<evidence type="ECO:0000256" key="14">
    <source>
        <dbReference type="ARBA" id="ARBA00032283"/>
    </source>
</evidence>
<dbReference type="RefSeq" id="XP_018016344.1">
    <property type="nucleotide sequence ID" value="XM_018160855.2"/>
</dbReference>
<dbReference type="SUPFAM" id="SSF51197">
    <property type="entry name" value="Clavaminate synthase-like"/>
    <property type="match status" value="1"/>
</dbReference>
<protein>
    <recommendedName>
        <fullName evidence="6">Trimethyllysine dioxygenase, mitochondrial</fullName>
        <ecNumber evidence="5">1.14.11.8</ecNumber>
    </recommendedName>
    <alternativeName>
        <fullName evidence="13">Epsilon-trimethyllysine 2-oxoglutarate dioxygenase</fullName>
    </alternativeName>
    <alternativeName>
        <fullName evidence="12">TML hydroxylase</fullName>
    </alternativeName>
    <alternativeName>
        <fullName evidence="14">TML-alpha-ketoglutarate dioxygenase</fullName>
    </alternativeName>
</protein>
<dbReference type="Proteomes" id="UP000694843">
    <property type="component" value="Unplaced"/>
</dbReference>
<dbReference type="InterPro" id="IPR003819">
    <property type="entry name" value="TauD/TfdA-like"/>
</dbReference>
<evidence type="ECO:0000256" key="12">
    <source>
        <dbReference type="ARBA" id="ARBA00030363"/>
    </source>
</evidence>
<dbReference type="InterPro" id="IPR038492">
    <property type="entry name" value="GBBH-like_N_sf"/>
</dbReference>
<evidence type="ECO:0000256" key="3">
    <source>
        <dbReference type="ARBA" id="ARBA00005022"/>
    </source>
</evidence>
<evidence type="ECO:0000256" key="13">
    <source>
        <dbReference type="ARBA" id="ARBA00031778"/>
    </source>
</evidence>
<dbReference type="CTD" id="42421"/>
<evidence type="ECO:0000256" key="9">
    <source>
        <dbReference type="ARBA" id="ARBA00022964"/>
    </source>
</evidence>
<evidence type="ECO:0000313" key="19">
    <source>
        <dbReference type="Proteomes" id="UP000694843"/>
    </source>
</evidence>
<dbReference type="Pfam" id="PF02668">
    <property type="entry name" value="TauD"/>
    <property type="match status" value="1"/>
</dbReference>
<comment type="cofactor">
    <cofactor evidence="1">
        <name>Fe(2+)</name>
        <dbReference type="ChEBI" id="CHEBI:29033"/>
    </cofactor>
</comment>
<evidence type="ECO:0000259" key="18">
    <source>
        <dbReference type="Pfam" id="PF06155"/>
    </source>
</evidence>
<dbReference type="InterPro" id="IPR042098">
    <property type="entry name" value="TauD-like_sf"/>
</dbReference>
<keyword evidence="19" id="KW-1185">Reference proteome</keyword>